<protein>
    <submittedName>
        <fullName evidence="1">Uncharacterized protein</fullName>
    </submittedName>
</protein>
<evidence type="ECO:0000313" key="1">
    <source>
        <dbReference type="EMBL" id="RWS02024.1"/>
    </source>
</evidence>
<dbReference type="EMBL" id="NCKU01008266">
    <property type="protein sequence ID" value="RWS02024.1"/>
    <property type="molecule type" value="Genomic_DNA"/>
</dbReference>
<proteinExistence type="predicted"/>
<gene>
    <name evidence="1" type="ORF">B4U79_10870</name>
</gene>
<keyword evidence="2" id="KW-1185">Reference proteome</keyword>
<evidence type="ECO:0000313" key="2">
    <source>
        <dbReference type="Proteomes" id="UP000285301"/>
    </source>
</evidence>
<sequence>MILIEGNNVKIGKKRRWKRAKVINAIRSKLSPECRVIGIDAHYGIIGKQTAAFPFPFDVPNTVDCNVCGLFGISCTLFPKFEGVHIEIFHRLSELKEIENTKGVVLFSSGVSFKGEYLEHPNVQQLIRDLDGNLALAGAQVNDRLETNIGLTRYSDDTANYYFLNGKPPYNPMFNPQKMSLIGIKLSGSNVQSCSIAIELKQESENPSDELFQIESQLQIFKRDLNFDVECSTNCETVAFLFFNHTCYQKYAKHKNDPNAGVDIFYSIFPKTKIIGLLTHAQYEYNYWPNIDSKRIKLLPKDNENKPILFPSTKSIASFIIFCISKNNF</sequence>
<comment type="caution">
    <text evidence="1">The sequence shown here is derived from an EMBL/GenBank/DDBJ whole genome shotgun (WGS) entry which is preliminary data.</text>
</comment>
<accession>A0A443QG85</accession>
<organism evidence="1 2">
    <name type="scientific">Dinothrombium tinctorium</name>
    <dbReference type="NCBI Taxonomy" id="1965070"/>
    <lineage>
        <taxon>Eukaryota</taxon>
        <taxon>Metazoa</taxon>
        <taxon>Ecdysozoa</taxon>
        <taxon>Arthropoda</taxon>
        <taxon>Chelicerata</taxon>
        <taxon>Arachnida</taxon>
        <taxon>Acari</taxon>
        <taxon>Acariformes</taxon>
        <taxon>Trombidiformes</taxon>
        <taxon>Prostigmata</taxon>
        <taxon>Anystina</taxon>
        <taxon>Parasitengona</taxon>
        <taxon>Trombidioidea</taxon>
        <taxon>Trombidiidae</taxon>
        <taxon>Dinothrombium</taxon>
    </lineage>
</organism>
<dbReference type="Proteomes" id="UP000285301">
    <property type="component" value="Unassembled WGS sequence"/>
</dbReference>
<dbReference type="AlphaFoldDB" id="A0A443QG85"/>
<reference evidence="1 2" key="1">
    <citation type="journal article" date="2018" name="Gigascience">
        <title>Genomes of trombidid mites reveal novel predicted allergens and laterally-transferred genes associated with secondary metabolism.</title>
        <authorList>
            <person name="Dong X."/>
            <person name="Chaisiri K."/>
            <person name="Xia D."/>
            <person name="Armstrong S.D."/>
            <person name="Fang Y."/>
            <person name="Donnelly M.J."/>
            <person name="Kadowaki T."/>
            <person name="McGarry J.W."/>
            <person name="Darby A.C."/>
            <person name="Makepeace B.L."/>
        </authorList>
    </citation>
    <scope>NUCLEOTIDE SEQUENCE [LARGE SCALE GENOMIC DNA]</scope>
    <source>
        <strain evidence="1">UoL-WK</strain>
    </source>
</reference>
<dbReference type="OrthoDB" id="6502346at2759"/>
<name>A0A443QG85_9ACAR</name>